<comment type="caution">
    <text evidence="1">The sequence shown here is derived from an EMBL/GenBank/DDBJ whole genome shotgun (WGS) entry which is preliminary data.</text>
</comment>
<gene>
    <name evidence="1" type="ORF">UV09_C0012G0004</name>
</gene>
<evidence type="ECO:0000313" key="2">
    <source>
        <dbReference type="Proteomes" id="UP000034320"/>
    </source>
</evidence>
<dbReference type="Proteomes" id="UP000034320">
    <property type="component" value="Unassembled WGS sequence"/>
</dbReference>
<reference evidence="1 2" key="1">
    <citation type="journal article" date="2015" name="Nature">
        <title>rRNA introns, odd ribosomes, and small enigmatic genomes across a large radiation of phyla.</title>
        <authorList>
            <person name="Brown C.T."/>
            <person name="Hug L.A."/>
            <person name="Thomas B.C."/>
            <person name="Sharon I."/>
            <person name="Castelle C.J."/>
            <person name="Singh A."/>
            <person name="Wilkins M.J."/>
            <person name="Williams K.H."/>
            <person name="Banfield J.F."/>
        </authorList>
    </citation>
    <scope>NUCLEOTIDE SEQUENCE [LARGE SCALE GENOMIC DNA]</scope>
</reference>
<sequence>MTRVAEPGVAPGLGDYEPPVQLYTTKTPDSMGEKGQFDLVPAVNGYIGMMILAFGDFRNIIHKINCFPEIFELEFPDYFAFFQRPIRHLF</sequence>
<accession>A0A0G0ZDN2</accession>
<protein>
    <submittedName>
        <fullName evidence="1">Uncharacterized protein</fullName>
    </submittedName>
</protein>
<organism evidence="1 2">
    <name type="scientific">Candidatus Gottesmanbacteria bacterium GW2011_GWA2_42_18</name>
    <dbReference type="NCBI Taxonomy" id="1618442"/>
    <lineage>
        <taxon>Bacteria</taxon>
        <taxon>Candidatus Gottesmaniibacteriota</taxon>
    </lineage>
</organism>
<evidence type="ECO:0000313" key="1">
    <source>
        <dbReference type="EMBL" id="KKS46835.1"/>
    </source>
</evidence>
<name>A0A0G0ZDN2_9BACT</name>
<dbReference type="EMBL" id="LCDD01000012">
    <property type="protein sequence ID" value="KKS46835.1"/>
    <property type="molecule type" value="Genomic_DNA"/>
</dbReference>
<proteinExistence type="predicted"/>
<dbReference type="AlphaFoldDB" id="A0A0G0ZDN2"/>